<name>A0A6M3KIN6_9ZZZZ</name>
<dbReference type="EMBL" id="MT142462">
    <property type="protein sequence ID" value="QJA81511.1"/>
    <property type="molecule type" value="Genomic_DNA"/>
</dbReference>
<sequence>MRSSEREKRLVSRGIRKEDWMLSHAEEMMVQSLLWALEHFLQQKDEPVSGGFVSRFQVVIQE</sequence>
<protein>
    <submittedName>
        <fullName evidence="1">Uncharacterized protein</fullName>
    </submittedName>
</protein>
<proteinExistence type="predicted"/>
<gene>
    <name evidence="1" type="ORF">MM415A00525_0014</name>
</gene>
<accession>A0A6M3KIN6</accession>
<organism evidence="1">
    <name type="scientific">viral metagenome</name>
    <dbReference type="NCBI Taxonomy" id="1070528"/>
    <lineage>
        <taxon>unclassified sequences</taxon>
        <taxon>metagenomes</taxon>
        <taxon>organismal metagenomes</taxon>
    </lineage>
</organism>
<dbReference type="AlphaFoldDB" id="A0A6M3KIN6"/>
<reference evidence="1" key="1">
    <citation type="submission" date="2020-03" db="EMBL/GenBank/DDBJ databases">
        <title>The deep terrestrial virosphere.</title>
        <authorList>
            <person name="Holmfeldt K."/>
            <person name="Nilsson E."/>
            <person name="Simone D."/>
            <person name="Lopez-Fernandez M."/>
            <person name="Wu X."/>
            <person name="de Brujin I."/>
            <person name="Lundin D."/>
            <person name="Andersson A."/>
            <person name="Bertilsson S."/>
            <person name="Dopson M."/>
        </authorList>
    </citation>
    <scope>NUCLEOTIDE SEQUENCE</scope>
    <source>
        <strain evidence="1">MM415A00525</strain>
    </source>
</reference>
<evidence type="ECO:0000313" key="1">
    <source>
        <dbReference type="EMBL" id="QJA81511.1"/>
    </source>
</evidence>